<evidence type="ECO:0000256" key="1">
    <source>
        <dbReference type="SAM" id="MobiDB-lite"/>
    </source>
</evidence>
<feature type="compositionally biased region" description="Polar residues" evidence="1">
    <location>
        <begin position="217"/>
        <end position="227"/>
    </location>
</feature>
<feature type="compositionally biased region" description="Low complexity" evidence="1">
    <location>
        <begin position="56"/>
        <end position="78"/>
    </location>
</feature>
<feature type="compositionally biased region" description="Pro residues" evidence="1">
    <location>
        <begin position="139"/>
        <end position="153"/>
    </location>
</feature>
<protein>
    <submittedName>
        <fullName evidence="2">Uncharacterized protein</fullName>
    </submittedName>
</protein>
<feature type="compositionally biased region" description="Low complexity" evidence="1">
    <location>
        <begin position="355"/>
        <end position="383"/>
    </location>
</feature>
<evidence type="ECO:0000313" key="2">
    <source>
        <dbReference type="EMBL" id="CAD8872806.1"/>
    </source>
</evidence>
<proteinExistence type="predicted"/>
<name>A0A7S1B285_NOCSC</name>
<organism evidence="2">
    <name type="scientific">Noctiluca scintillans</name>
    <name type="common">Sea sparkle</name>
    <name type="synonym">Red tide dinoflagellate</name>
    <dbReference type="NCBI Taxonomy" id="2966"/>
    <lineage>
        <taxon>Eukaryota</taxon>
        <taxon>Sar</taxon>
        <taxon>Alveolata</taxon>
        <taxon>Dinophyceae</taxon>
        <taxon>Noctilucales</taxon>
        <taxon>Noctilucaceae</taxon>
        <taxon>Noctiluca</taxon>
    </lineage>
</organism>
<reference evidence="2" key="1">
    <citation type="submission" date="2021-01" db="EMBL/GenBank/DDBJ databases">
        <authorList>
            <person name="Corre E."/>
            <person name="Pelletier E."/>
            <person name="Niang G."/>
            <person name="Scheremetjew M."/>
            <person name="Finn R."/>
            <person name="Kale V."/>
            <person name="Holt S."/>
            <person name="Cochrane G."/>
            <person name="Meng A."/>
            <person name="Brown T."/>
            <person name="Cohen L."/>
        </authorList>
    </citation>
    <scope>NUCLEOTIDE SEQUENCE</scope>
</reference>
<accession>A0A7S1B285</accession>
<dbReference type="AlphaFoldDB" id="A0A7S1B285"/>
<gene>
    <name evidence="2" type="ORF">NSCI0253_LOCUS47163</name>
</gene>
<sequence length="490" mass="52279">MGTPYRAAPRGRPVGYPARAPPVPSGKQVPVTPHARPRTPLPQSPQPSQPSPSQPSQPSQSPQSPHSPHSPHSTQSPQRLQSAQSSTQQIPQSPMQQSGILPSPTQQARLVRYVVHQQSPLQSDRAVPRQRSPTERTPNTPPLPGHVSPPPAQSPLVAQTPPVPAQTSPMPSHTPPMLQTPTVPAQTPIPSGKAPLPNTPLTPANLAFRDMGGSMRHSPSTMRQSPSWCEVGLVRATSRRPSPGAGGPSGTWSESPQTPLRAPDAVFNRHVSSWQDLAIHHASSWQELGTATFSPGRHALRHHFVRFSTPTRCAAKAPSRIASPDFRDSWRAGAGDAQAEDGQITAQAIAAAISAAPSTEVTPPTTSPTALLDSSQLQSASSRDLGEVAETDVKATEAEGKDNLRTSEHPCDVAERKGSFAGALWVTPARIRIAKKLESMRLGGRADDWTFHRDPVADVKGDMAEMLSHVFSEAEQCSSSTMRKARRAGG</sequence>
<feature type="compositionally biased region" description="Basic and acidic residues" evidence="1">
    <location>
        <begin position="391"/>
        <end position="409"/>
    </location>
</feature>
<feature type="compositionally biased region" description="Polar residues" evidence="1">
    <location>
        <begin position="165"/>
        <end position="189"/>
    </location>
</feature>
<feature type="compositionally biased region" description="Pro residues" evidence="1">
    <location>
        <begin position="39"/>
        <end position="55"/>
    </location>
</feature>
<feature type="region of interest" description="Disordered" evidence="1">
    <location>
        <begin position="355"/>
        <end position="409"/>
    </location>
</feature>
<feature type="compositionally biased region" description="Polar residues" evidence="1">
    <location>
        <begin position="79"/>
        <end position="108"/>
    </location>
</feature>
<feature type="region of interest" description="Disordered" evidence="1">
    <location>
        <begin position="1"/>
        <end position="261"/>
    </location>
</feature>
<dbReference type="EMBL" id="HBFQ01066363">
    <property type="protein sequence ID" value="CAD8872806.1"/>
    <property type="molecule type" value="Transcribed_RNA"/>
</dbReference>
<feature type="compositionally biased region" description="Low complexity" evidence="1">
    <location>
        <begin position="194"/>
        <end position="207"/>
    </location>
</feature>